<sequence length="122" mass="13728">MDINTLDFQQARIKQILFKSQLRSVLYGVREADDSLFSPQGNALGQWLSTVVKPKYPASSEVREAERLLQQMFNAGRDLVSQYRRGQIEESRRGLNQIDGYGEQFVALMQKLGTGSSTRAAA</sequence>
<comment type="caution">
    <text evidence="1">The sequence shown here is derived from an EMBL/GenBank/DDBJ whole genome shotgun (WGS) entry which is preliminary data.</text>
</comment>
<proteinExistence type="predicted"/>
<accession>A0ABP8IR81</accession>
<keyword evidence="2" id="KW-1185">Reference proteome</keyword>
<dbReference type="Proteomes" id="UP001501153">
    <property type="component" value="Unassembled WGS sequence"/>
</dbReference>
<dbReference type="RefSeq" id="WP_345237786.1">
    <property type="nucleotide sequence ID" value="NZ_BAABGZ010000077.1"/>
</dbReference>
<dbReference type="Gene3D" id="1.20.120.30">
    <property type="entry name" value="Aspartate receptor, ligand-binding domain"/>
    <property type="match status" value="1"/>
</dbReference>
<evidence type="ECO:0008006" key="3">
    <source>
        <dbReference type="Google" id="ProtNLM"/>
    </source>
</evidence>
<evidence type="ECO:0000313" key="1">
    <source>
        <dbReference type="EMBL" id="GAA4367146.1"/>
    </source>
</evidence>
<reference evidence="2" key="1">
    <citation type="journal article" date="2019" name="Int. J. Syst. Evol. Microbiol.">
        <title>The Global Catalogue of Microorganisms (GCM) 10K type strain sequencing project: providing services to taxonomists for standard genome sequencing and annotation.</title>
        <authorList>
            <consortium name="The Broad Institute Genomics Platform"/>
            <consortium name="The Broad Institute Genome Sequencing Center for Infectious Disease"/>
            <person name="Wu L."/>
            <person name="Ma J."/>
        </authorList>
    </citation>
    <scope>NUCLEOTIDE SEQUENCE [LARGE SCALE GENOMIC DNA]</scope>
    <source>
        <strain evidence="2">JCM 17923</strain>
    </source>
</reference>
<gene>
    <name evidence="1" type="ORF">GCM10023185_38750</name>
</gene>
<protein>
    <recommendedName>
        <fullName evidence="3">Histidine kinase</fullName>
    </recommendedName>
</protein>
<dbReference type="EMBL" id="BAABGZ010000077">
    <property type="protein sequence ID" value="GAA4367146.1"/>
    <property type="molecule type" value="Genomic_DNA"/>
</dbReference>
<evidence type="ECO:0000313" key="2">
    <source>
        <dbReference type="Proteomes" id="UP001501153"/>
    </source>
</evidence>
<organism evidence="1 2">
    <name type="scientific">Hymenobacter saemangeumensis</name>
    <dbReference type="NCBI Taxonomy" id="1084522"/>
    <lineage>
        <taxon>Bacteria</taxon>
        <taxon>Pseudomonadati</taxon>
        <taxon>Bacteroidota</taxon>
        <taxon>Cytophagia</taxon>
        <taxon>Cytophagales</taxon>
        <taxon>Hymenobacteraceae</taxon>
        <taxon>Hymenobacter</taxon>
    </lineage>
</organism>
<name>A0ABP8IR81_9BACT</name>